<evidence type="ECO:0000313" key="3">
    <source>
        <dbReference type="Proteomes" id="UP000070720"/>
    </source>
</evidence>
<evidence type="ECO:0000313" key="1">
    <source>
        <dbReference type="EMBL" id="CEF83059.1"/>
    </source>
</evidence>
<reference evidence="2 3" key="1">
    <citation type="journal article" date="2007" name="Science">
        <title>The Fusarium graminearum genome reveals a link between localized polymorphism and pathogen specialization.</title>
        <authorList>
            <person name="Cuomo C.A."/>
            <person name="Gueldener U."/>
            <person name="Xu J.-R."/>
            <person name="Trail F."/>
            <person name="Turgeon B.G."/>
            <person name="Di Pietro A."/>
            <person name="Walton J.D."/>
            <person name="Ma L.-J."/>
            <person name="Baker S.E."/>
            <person name="Rep M."/>
            <person name="Adam G."/>
            <person name="Antoniw J."/>
            <person name="Baldwin T."/>
            <person name="Calvo S.E."/>
            <person name="Chang Y.-L."/>
            <person name="DeCaprio D."/>
            <person name="Gale L.R."/>
            <person name="Gnerre S."/>
            <person name="Goswami R.S."/>
            <person name="Hammond-Kosack K."/>
            <person name="Harris L.J."/>
            <person name="Hilburn K."/>
            <person name="Kennell J.C."/>
            <person name="Kroken S."/>
            <person name="Magnuson J.K."/>
            <person name="Mannhaupt G."/>
            <person name="Mauceli E.W."/>
            <person name="Mewes H.-W."/>
            <person name="Mitterbauer R."/>
            <person name="Muehlbauer G."/>
            <person name="Muensterkoetter M."/>
            <person name="Nelson D."/>
            <person name="O'Donnell K."/>
            <person name="Ouellet T."/>
            <person name="Qi W."/>
            <person name="Quesneville H."/>
            <person name="Roncero M.I.G."/>
            <person name="Seong K.-Y."/>
            <person name="Tetko I.V."/>
            <person name="Urban M."/>
            <person name="Waalwijk C."/>
            <person name="Ward T.J."/>
            <person name="Yao J."/>
            <person name="Birren B.W."/>
            <person name="Kistler H.C."/>
        </authorList>
    </citation>
    <scope>NUCLEOTIDE SEQUENCE [LARGE SCALE GENOMIC DNA]</scope>
    <source>
        <strain evidence="3">ATCC MYA-4620 / CBS 123657 / FGSC 9075 / NRRL 31084 / PH-1</strain>
        <strain evidence="2">PH-1 / ATCC MYA-4620 / FGSC 9075 / NRRL 31084</strain>
    </source>
</reference>
<gene>
    <name evidence="1" type="ORF">FGRAMPH1_01T24801</name>
</gene>
<dbReference type="Proteomes" id="UP000070720">
    <property type="component" value="Chromosome 4"/>
</dbReference>
<protein>
    <submittedName>
        <fullName evidence="1">Chromosome 4, complete genome</fullName>
    </submittedName>
</protein>
<dbReference type="EMBL" id="HG970335">
    <property type="protein sequence ID" value="CEF83059.1"/>
    <property type="molecule type" value="Genomic_DNA"/>
</dbReference>
<reference evidence="1 3" key="4">
    <citation type="journal article" date="2015" name="BMC Genomics">
        <title>The completed genome sequence of the pathogenic ascomycete fungus Fusarium graminearum.</title>
        <authorList>
            <person name="King R."/>
            <person name="Urban M."/>
            <person name="Hammond-Kosack M.C."/>
            <person name="Hassani-Pak K."/>
            <person name="Hammond-Kosack K.E."/>
        </authorList>
    </citation>
    <scope>NUCLEOTIDE SEQUENCE [LARGE SCALE GENOMIC DNA]</scope>
    <source>
        <strain evidence="3">ATCC MYA-4620 / CBS 123657 / FGSC 9075 / NRRL 31084 / PH-1</strain>
        <strain evidence="1">PH-1</strain>
    </source>
</reference>
<dbReference type="EnsemblFungi" id="CEF83059">
    <property type="protein sequence ID" value="CEF83059"/>
    <property type="gene ID" value="FGRRES_13147"/>
</dbReference>
<dbReference type="VEuPathDB" id="FungiDB:FGRAMPH1_01G24801"/>
<keyword evidence="3" id="KW-1185">Reference proteome</keyword>
<dbReference type="RefSeq" id="XP_011327200.1">
    <property type="nucleotide sequence ID" value="XM_011328898.1"/>
</dbReference>
<accession>I1S8G9</accession>
<sequence length="171" mass="19002">MPSPLYTWPPLDGGGSAGRQSRQRLLSANCSLLRRPSYLVWLSHDELALGSYYRASTLKMGRKSLLSASRRMEGSGLKRTVAGRGDHFVLVDGRKKGKRKTKNDSKWGYKEVAVCQCLRFLPRPFICRVFALMIEHQAVSSITAYGNLTAPGSDTCASVRSDLFALQMDKD</sequence>
<evidence type="ECO:0000313" key="2">
    <source>
        <dbReference type="EnsemblFungi" id="CEF83059"/>
    </source>
</evidence>
<reference evidence="2 3" key="2">
    <citation type="journal article" date="2010" name="Nature">
        <title>Comparative genomics reveals mobile pathogenicity chromosomes in Fusarium.</title>
        <authorList>
            <person name="Ma L.J."/>
            <person name="van der Does H.C."/>
            <person name="Borkovich K.A."/>
            <person name="Coleman J.J."/>
            <person name="Daboussi M.J."/>
            <person name="Di Pietro A."/>
            <person name="Dufresne M."/>
            <person name="Freitag M."/>
            <person name="Grabherr M."/>
            <person name="Henrissat B."/>
            <person name="Houterman P.M."/>
            <person name="Kang S."/>
            <person name="Shim W.B."/>
            <person name="Woloshuk C."/>
            <person name="Xie X."/>
            <person name="Xu J.R."/>
            <person name="Antoniw J."/>
            <person name="Baker S.E."/>
            <person name="Bluhm B.H."/>
            <person name="Breakspear A."/>
            <person name="Brown D.W."/>
            <person name="Butchko R.A."/>
            <person name="Chapman S."/>
            <person name="Coulson R."/>
            <person name="Coutinho P.M."/>
            <person name="Danchin E.G."/>
            <person name="Diener A."/>
            <person name="Gale L.R."/>
            <person name="Gardiner D.M."/>
            <person name="Goff S."/>
            <person name="Hammond-Kosack K.E."/>
            <person name="Hilburn K."/>
            <person name="Hua-Van A."/>
            <person name="Jonkers W."/>
            <person name="Kazan K."/>
            <person name="Kodira C.D."/>
            <person name="Koehrsen M."/>
            <person name="Kumar L."/>
            <person name="Lee Y.H."/>
            <person name="Li L."/>
            <person name="Manners J.M."/>
            <person name="Miranda-Saavedra D."/>
            <person name="Mukherjee M."/>
            <person name="Park G."/>
            <person name="Park J."/>
            <person name="Park S.Y."/>
            <person name="Proctor R.H."/>
            <person name="Regev A."/>
            <person name="Ruiz-Roldan M.C."/>
            <person name="Sain D."/>
            <person name="Sakthikumar S."/>
            <person name="Sykes S."/>
            <person name="Schwartz D.C."/>
            <person name="Turgeon B.G."/>
            <person name="Wapinski I."/>
            <person name="Yoder O."/>
            <person name="Young S."/>
            <person name="Zeng Q."/>
            <person name="Zhou S."/>
            <person name="Galagan J."/>
            <person name="Cuomo C.A."/>
            <person name="Kistler H.C."/>
            <person name="Rep M."/>
        </authorList>
    </citation>
    <scope>GENOME REANNOTATION</scope>
    <source>
        <strain evidence="3">ATCC MYA-4620 / CBS 123657 / FGSC 9075 / NRRL 31084 / PH-1</strain>
        <strain evidence="2">PH-1 / ATCC MYA-4620 / FGSC 9075 / NRRL 31084</strain>
    </source>
</reference>
<dbReference type="AlphaFoldDB" id="I1S8G9"/>
<dbReference type="HOGENOM" id="CLU_1562995_0_0_1"/>
<organism evidence="1 3">
    <name type="scientific">Gibberella zeae (strain ATCC MYA-4620 / CBS 123657 / FGSC 9075 / NRRL 31084 / PH-1)</name>
    <name type="common">Wheat head blight fungus</name>
    <name type="synonym">Fusarium graminearum</name>
    <dbReference type="NCBI Taxonomy" id="229533"/>
    <lineage>
        <taxon>Eukaryota</taxon>
        <taxon>Fungi</taxon>
        <taxon>Dikarya</taxon>
        <taxon>Ascomycota</taxon>
        <taxon>Pezizomycotina</taxon>
        <taxon>Sordariomycetes</taxon>
        <taxon>Hypocreomycetidae</taxon>
        <taxon>Hypocreales</taxon>
        <taxon>Nectriaceae</taxon>
        <taxon>Fusarium</taxon>
    </lineage>
</organism>
<name>I1S8G9_GIBZE</name>
<reference evidence="2" key="5">
    <citation type="submission" date="2017-01" db="UniProtKB">
        <authorList>
            <consortium name="EnsemblFungi"/>
        </authorList>
    </citation>
    <scope>IDENTIFICATION</scope>
    <source>
        <strain evidence="2">PH-1 / ATCC MYA-4620 / FGSC 9075 / NRRL 31084</strain>
    </source>
</reference>
<dbReference type="InParanoid" id="I1S8G9"/>
<proteinExistence type="predicted"/>
<reference key="3">
    <citation type="submission" date="2014-02" db="EMBL/GenBank/DDBJ databases">
        <title>A revised Fusarium graminearum genomic reference sequence using whole shotgun re-sequencing.</title>
        <authorList>
            <person name="King R."/>
            <person name="Urban M."/>
            <person name="Hassani-Pak K."/>
            <person name="Hammond-Kosack K."/>
        </authorList>
    </citation>
    <scope>NUCLEOTIDE SEQUENCE</scope>
    <source>
        <strain>PH-1</strain>
    </source>
</reference>
<dbReference type="KEGG" id="fgr:FGSG_13147"/>